<proteinExistence type="predicted"/>
<comment type="caution">
    <text evidence="1">The sequence shown here is derived from an EMBL/GenBank/DDBJ whole genome shotgun (WGS) entry which is preliminary data.</text>
</comment>
<organism evidence="1 2">
    <name type="scientific">Corchorus capsularis</name>
    <name type="common">Jute</name>
    <dbReference type="NCBI Taxonomy" id="210143"/>
    <lineage>
        <taxon>Eukaryota</taxon>
        <taxon>Viridiplantae</taxon>
        <taxon>Streptophyta</taxon>
        <taxon>Embryophyta</taxon>
        <taxon>Tracheophyta</taxon>
        <taxon>Spermatophyta</taxon>
        <taxon>Magnoliopsida</taxon>
        <taxon>eudicotyledons</taxon>
        <taxon>Gunneridae</taxon>
        <taxon>Pentapetalae</taxon>
        <taxon>rosids</taxon>
        <taxon>malvids</taxon>
        <taxon>Malvales</taxon>
        <taxon>Malvaceae</taxon>
        <taxon>Grewioideae</taxon>
        <taxon>Apeibeae</taxon>
        <taxon>Corchorus</taxon>
    </lineage>
</organism>
<accession>A0A1R3IJL5</accession>
<name>A0A1R3IJL5_COCAP</name>
<evidence type="ECO:0000313" key="2">
    <source>
        <dbReference type="Proteomes" id="UP000188268"/>
    </source>
</evidence>
<dbReference type="Gramene" id="OMO82787">
    <property type="protein sequence ID" value="OMO82787"/>
    <property type="gene ID" value="CCACVL1_11757"/>
</dbReference>
<dbReference type="AlphaFoldDB" id="A0A1R3IJL5"/>
<gene>
    <name evidence="1" type="ORF">CCACVL1_11757</name>
</gene>
<keyword evidence="2" id="KW-1185">Reference proteome</keyword>
<sequence>MEEEVLTNGVLMKGEMGIMEMIVH</sequence>
<protein>
    <submittedName>
        <fullName evidence="1">Uncharacterized protein</fullName>
    </submittedName>
</protein>
<reference evidence="1 2" key="1">
    <citation type="submission" date="2013-09" db="EMBL/GenBank/DDBJ databases">
        <title>Corchorus capsularis genome sequencing.</title>
        <authorList>
            <person name="Alam M."/>
            <person name="Haque M.S."/>
            <person name="Islam M.S."/>
            <person name="Emdad E.M."/>
            <person name="Islam M.M."/>
            <person name="Ahmed B."/>
            <person name="Halim A."/>
            <person name="Hossen Q.M.M."/>
            <person name="Hossain M.Z."/>
            <person name="Ahmed R."/>
            <person name="Khan M.M."/>
            <person name="Islam R."/>
            <person name="Rashid M.M."/>
            <person name="Khan S.A."/>
            <person name="Rahman M.S."/>
            <person name="Alam M."/>
        </authorList>
    </citation>
    <scope>NUCLEOTIDE SEQUENCE [LARGE SCALE GENOMIC DNA]</scope>
    <source>
        <strain evidence="2">cv. CVL-1</strain>
        <tissue evidence="1">Whole seedling</tissue>
    </source>
</reference>
<dbReference type="Proteomes" id="UP000188268">
    <property type="component" value="Unassembled WGS sequence"/>
</dbReference>
<dbReference type="EMBL" id="AWWV01009950">
    <property type="protein sequence ID" value="OMO82787.1"/>
    <property type="molecule type" value="Genomic_DNA"/>
</dbReference>
<evidence type="ECO:0000313" key="1">
    <source>
        <dbReference type="EMBL" id="OMO82787.1"/>
    </source>
</evidence>